<feature type="non-terminal residue" evidence="1">
    <location>
        <position position="1"/>
    </location>
</feature>
<organism evidence="1">
    <name type="scientific">uncultured fungus</name>
    <dbReference type="NCBI Taxonomy" id="175245"/>
    <lineage>
        <taxon>Eukaryota</taxon>
        <taxon>Fungi</taxon>
        <taxon>environmental samples</taxon>
    </lineage>
</organism>
<dbReference type="AlphaFoldDB" id="S5TSN2"/>
<accession>S5TSN2</accession>
<proteinExistence type="predicted"/>
<evidence type="ECO:0000313" key="1">
    <source>
        <dbReference type="EMBL" id="AGS48405.1"/>
    </source>
</evidence>
<name>S5TSN2_9FUNG</name>
<feature type="non-terminal residue" evidence="1">
    <location>
        <position position="167"/>
    </location>
</feature>
<dbReference type="EMBL" id="KC970158">
    <property type="protein sequence ID" value="AGS48405.1"/>
    <property type="molecule type" value="Genomic_DNA"/>
</dbReference>
<protein>
    <submittedName>
        <fullName evidence="1">Uncharacterized protein</fullName>
    </submittedName>
</protein>
<sequence>SLLHSLAPYEIHHLHSSLSGALLALNSISQVSDSTKTKMTKVLQQLFYLQNVLRARSLIGEWLSHLLKVQKGDSLLPSSISFEQPSQETLLHKTDSFFDRITRYLPSDWTIVTIDRCPDSDSLLLTRLTHLGSPFVVRLPLLRMKHRGKSTVSADQVSSKLQANVVS</sequence>
<reference evidence="1" key="1">
    <citation type="submission" date="2013-04" db="EMBL/GenBank/DDBJ databases">
        <title>Evidence on the occurrence of opportunistic yeast infection in the patients suffering from lymphatic filariasis: a molecular approach.</title>
        <authorList>
            <person name="Mukherjee S."/>
            <person name="Mukherjee N."/>
            <person name="Saini P."/>
            <person name="Gayen P."/>
            <person name="Roy P."/>
            <person name="Sinha Babu S.P."/>
        </authorList>
    </citation>
    <scope>NUCLEOTIDE SEQUENCE</scope>
</reference>